<evidence type="ECO:0000313" key="7">
    <source>
        <dbReference type="Proteomes" id="UP000230859"/>
    </source>
</evidence>
<dbReference type="Proteomes" id="UP000230859">
    <property type="component" value="Unassembled WGS sequence"/>
</dbReference>
<feature type="transmembrane region" description="Helical" evidence="5">
    <location>
        <begin position="20"/>
        <end position="37"/>
    </location>
</feature>
<dbReference type="InterPro" id="IPR019109">
    <property type="entry name" value="MamF_MmsF"/>
</dbReference>
<dbReference type="Pfam" id="PF09685">
    <property type="entry name" value="MamF_MmsF"/>
    <property type="match status" value="1"/>
</dbReference>
<reference evidence="6 7" key="1">
    <citation type="submission" date="2017-09" db="EMBL/GenBank/DDBJ databases">
        <title>Depth-based differentiation of microbial function through sediment-hosted aquifers and enrichment of novel symbionts in the deep terrestrial subsurface.</title>
        <authorList>
            <person name="Probst A.J."/>
            <person name="Ladd B."/>
            <person name="Jarett J.K."/>
            <person name="Geller-Mcgrath D.E."/>
            <person name="Sieber C.M."/>
            <person name="Emerson J.B."/>
            <person name="Anantharaman K."/>
            <person name="Thomas B.C."/>
            <person name="Malmstrom R."/>
            <person name="Stieglmeier M."/>
            <person name="Klingl A."/>
            <person name="Woyke T."/>
            <person name="Ryan C.M."/>
            <person name="Banfield J.F."/>
        </authorList>
    </citation>
    <scope>NUCLEOTIDE SEQUENCE [LARGE SCALE GENOMIC DNA]</scope>
    <source>
        <strain evidence="6">CG11_big_fil_rev_8_21_14_0_20_45_26</strain>
    </source>
</reference>
<keyword evidence="3 5" id="KW-1133">Transmembrane helix</keyword>
<name>A0A2H0LQ41_9BACT</name>
<evidence type="ECO:0000313" key="6">
    <source>
        <dbReference type="EMBL" id="PIQ85615.1"/>
    </source>
</evidence>
<evidence type="ECO:0008006" key="8">
    <source>
        <dbReference type="Google" id="ProtNLM"/>
    </source>
</evidence>
<organism evidence="6 7">
    <name type="scientific">Candidatus Abzuiibacterium crystallinum</name>
    <dbReference type="NCBI Taxonomy" id="1974748"/>
    <lineage>
        <taxon>Bacteria</taxon>
        <taxon>Pseudomonadati</taxon>
        <taxon>Candidatus Omnitrophota</taxon>
        <taxon>Candidatus Abzuiibacterium</taxon>
    </lineage>
</organism>
<comment type="subcellular location">
    <subcellularLocation>
        <location evidence="1">Membrane</location>
        <topology evidence="1">Multi-pass membrane protein</topology>
    </subcellularLocation>
</comment>
<evidence type="ECO:0000256" key="3">
    <source>
        <dbReference type="ARBA" id="ARBA00022989"/>
    </source>
</evidence>
<evidence type="ECO:0000256" key="5">
    <source>
        <dbReference type="SAM" id="Phobius"/>
    </source>
</evidence>
<gene>
    <name evidence="6" type="ORF">COV74_07910</name>
</gene>
<dbReference type="EMBL" id="PCVY01000064">
    <property type="protein sequence ID" value="PIQ85615.1"/>
    <property type="molecule type" value="Genomic_DNA"/>
</dbReference>
<feature type="transmembrane region" description="Helical" evidence="5">
    <location>
        <begin position="73"/>
        <end position="95"/>
    </location>
</feature>
<comment type="caution">
    <text evidence="6">The sequence shown here is derived from an EMBL/GenBank/DDBJ whole genome shotgun (WGS) entry which is preliminary data.</text>
</comment>
<proteinExistence type="predicted"/>
<evidence type="ECO:0000256" key="2">
    <source>
        <dbReference type="ARBA" id="ARBA00022692"/>
    </source>
</evidence>
<feature type="transmembrane region" description="Helical" evidence="5">
    <location>
        <begin position="49"/>
        <end position="67"/>
    </location>
</feature>
<evidence type="ECO:0000256" key="1">
    <source>
        <dbReference type="ARBA" id="ARBA00004141"/>
    </source>
</evidence>
<sequence>MENTSKQQTEPSAEIQEGKFFAISGYLFVLCFVPLLLKKDNKFAQFHGRQGLVLFIFELAAAIVKSVPVIGDVIFSFAYVIFGIASLIGIVRVLMNEYWEMPLVHNIARKITL</sequence>
<keyword evidence="4 5" id="KW-0472">Membrane</keyword>
<protein>
    <recommendedName>
        <fullName evidence="8">Chloroplast import component protein (Tic20)</fullName>
    </recommendedName>
</protein>
<evidence type="ECO:0000256" key="4">
    <source>
        <dbReference type="ARBA" id="ARBA00023136"/>
    </source>
</evidence>
<dbReference type="AlphaFoldDB" id="A0A2H0LQ41"/>
<keyword evidence="2 5" id="KW-0812">Transmembrane</keyword>
<accession>A0A2H0LQ41</accession>